<dbReference type="SUPFAM" id="SSF75005">
    <property type="entry name" value="Arabinanase/levansucrase/invertase"/>
    <property type="match status" value="1"/>
</dbReference>
<protein>
    <submittedName>
        <fullName evidence="1">Uncharacterized protein</fullName>
    </submittedName>
</protein>
<dbReference type="RefSeq" id="WP_144998416.1">
    <property type="nucleotide sequence ID" value="NZ_CP036281.1"/>
</dbReference>
<evidence type="ECO:0000313" key="1">
    <source>
        <dbReference type="EMBL" id="QDU82328.1"/>
    </source>
</evidence>
<keyword evidence="2" id="KW-1185">Reference proteome</keyword>
<gene>
    <name evidence="1" type="ORF">Pla110_40830</name>
</gene>
<dbReference type="OrthoDB" id="180690at2"/>
<dbReference type="KEGG" id="plon:Pla110_40830"/>
<accession>A0A518CSX5</accession>
<dbReference type="Proteomes" id="UP000317178">
    <property type="component" value="Chromosome"/>
</dbReference>
<organism evidence="1 2">
    <name type="scientific">Polystyrenella longa</name>
    <dbReference type="NCBI Taxonomy" id="2528007"/>
    <lineage>
        <taxon>Bacteria</taxon>
        <taxon>Pseudomonadati</taxon>
        <taxon>Planctomycetota</taxon>
        <taxon>Planctomycetia</taxon>
        <taxon>Planctomycetales</taxon>
        <taxon>Planctomycetaceae</taxon>
        <taxon>Polystyrenella</taxon>
    </lineage>
</organism>
<sequence>MSKIKTHSFKDSHFLNKPWIRSISCVLMAQVSLLLTLSSPLLGNEKESTSEKTLFAFDDHSIPWKNNLKLTMVKPEKHASNPLIPRGEKGAVDEWAVQYYGSTIKHDGLYKTWYIAADNESLELIKKGKGFSGLRPAYAESDDGIHWRKPNLGLVEYNGSKNNNLVLIDPPDVAGIHLIVIHEEDDPDPTRQFKMLLTVSAYVEGSKGSSTITLFSEDGLSWRSPTPLHFEEGYLPEEDLILPSINFEQGGLFKYNGMYHLPGQQFSPSVWQPDGKRVGRVMVTLRSRDLIHWEESTALGFIRGTAIGKVGKVSEDEEAHLASSIWNRGNVQLGVYGLWHGAQKWQERGLDLGFMLSNNGIHFREPERDYVFISAGEEGSWDEGGLLQGQGFHHIGDRTYVYYGSWDLTKPSYPPRGGVGAVSVERDRFGFLSAFNSEREARFVTAPVEPEGKSTKVILNVDQIDANSSIRIELLDELSQPIPGYSGSDAGTVSESGFHQVVNWPKSNSGIINLKKPYSIRVLLPEGGEAQFFALYVSN</sequence>
<dbReference type="AlphaFoldDB" id="A0A518CSX5"/>
<evidence type="ECO:0000313" key="2">
    <source>
        <dbReference type="Proteomes" id="UP000317178"/>
    </source>
</evidence>
<reference evidence="1 2" key="1">
    <citation type="submission" date="2019-02" db="EMBL/GenBank/DDBJ databases">
        <title>Deep-cultivation of Planctomycetes and their phenomic and genomic characterization uncovers novel biology.</title>
        <authorList>
            <person name="Wiegand S."/>
            <person name="Jogler M."/>
            <person name="Boedeker C."/>
            <person name="Pinto D."/>
            <person name="Vollmers J."/>
            <person name="Rivas-Marin E."/>
            <person name="Kohn T."/>
            <person name="Peeters S.H."/>
            <person name="Heuer A."/>
            <person name="Rast P."/>
            <person name="Oberbeckmann S."/>
            <person name="Bunk B."/>
            <person name="Jeske O."/>
            <person name="Meyerdierks A."/>
            <person name="Storesund J.E."/>
            <person name="Kallscheuer N."/>
            <person name="Luecker S."/>
            <person name="Lage O.M."/>
            <person name="Pohl T."/>
            <person name="Merkel B.J."/>
            <person name="Hornburger P."/>
            <person name="Mueller R.-W."/>
            <person name="Bruemmer F."/>
            <person name="Labrenz M."/>
            <person name="Spormann A.M."/>
            <person name="Op den Camp H."/>
            <person name="Overmann J."/>
            <person name="Amann R."/>
            <person name="Jetten M.S.M."/>
            <person name="Mascher T."/>
            <person name="Medema M.H."/>
            <person name="Devos D.P."/>
            <person name="Kaster A.-K."/>
            <person name="Ovreas L."/>
            <person name="Rohde M."/>
            <person name="Galperin M.Y."/>
            <person name="Jogler C."/>
        </authorList>
    </citation>
    <scope>NUCLEOTIDE SEQUENCE [LARGE SCALE GENOMIC DNA]</scope>
    <source>
        <strain evidence="1 2">Pla110</strain>
    </source>
</reference>
<dbReference type="InterPro" id="IPR023296">
    <property type="entry name" value="Glyco_hydro_beta-prop_sf"/>
</dbReference>
<dbReference type="Gene3D" id="2.115.10.20">
    <property type="entry name" value="Glycosyl hydrolase domain, family 43"/>
    <property type="match status" value="1"/>
</dbReference>
<name>A0A518CSX5_9PLAN</name>
<dbReference type="EMBL" id="CP036281">
    <property type="protein sequence ID" value="QDU82328.1"/>
    <property type="molecule type" value="Genomic_DNA"/>
</dbReference>
<proteinExistence type="predicted"/>